<dbReference type="EMBL" id="AJSR01001343">
    <property type="protein sequence ID" value="EKM31094.1"/>
    <property type="molecule type" value="Genomic_DNA"/>
</dbReference>
<protein>
    <submittedName>
        <fullName evidence="1">Uncharacterized protein</fullName>
    </submittedName>
</protein>
<evidence type="ECO:0000313" key="2">
    <source>
        <dbReference type="Proteomes" id="UP000008367"/>
    </source>
</evidence>
<reference evidence="1 2" key="1">
    <citation type="submission" date="2012-10" db="EMBL/GenBank/DDBJ databases">
        <title>Genome sequence of Vibrio Cholerae HENC-02.</title>
        <authorList>
            <person name="Eppinger M."/>
            <person name="Hasan N.A."/>
            <person name="Sengamalay N."/>
            <person name="Hine E."/>
            <person name="Su Q."/>
            <person name="Daugherty S.C."/>
            <person name="Young S."/>
            <person name="Sadzewicz L."/>
            <person name="Tallon L."/>
            <person name="Cebula T.A."/>
            <person name="Ravel J."/>
            <person name="Colwell R.R."/>
        </authorList>
    </citation>
    <scope>NUCLEOTIDE SEQUENCE [LARGE SCALE GENOMIC DNA]</scope>
    <source>
        <strain evidence="1 2">HENC-02</strain>
    </source>
</reference>
<organism evidence="1 2">
    <name type="scientific">Vibrio harveyi</name>
    <name type="common">Beneckea harveyi</name>
    <dbReference type="NCBI Taxonomy" id="669"/>
    <lineage>
        <taxon>Bacteria</taxon>
        <taxon>Pseudomonadati</taxon>
        <taxon>Pseudomonadota</taxon>
        <taxon>Gammaproteobacteria</taxon>
        <taxon>Vibrionales</taxon>
        <taxon>Vibrionaceae</taxon>
        <taxon>Vibrio</taxon>
    </lineage>
</organism>
<comment type="caution">
    <text evidence="1">The sequence shown here is derived from an EMBL/GenBank/DDBJ whole genome shotgun (WGS) entry which is preliminary data.</text>
</comment>
<sequence>MIYRHQQKDHQSVVFLFICLSFNRSSSSALTVHV</sequence>
<feature type="non-terminal residue" evidence="1">
    <location>
        <position position="34"/>
    </location>
</feature>
<gene>
    <name evidence="1" type="ORF">VCHENC02_3234A</name>
</gene>
<evidence type="ECO:0000313" key="1">
    <source>
        <dbReference type="EMBL" id="EKM31094.1"/>
    </source>
</evidence>
<name>A0A454CXG6_VIBHA</name>
<dbReference type="AlphaFoldDB" id="A0A454CXG6"/>
<accession>A0A454CXG6</accession>
<proteinExistence type="predicted"/>
<dbReference type="Proteomes" id="UP000008367">
    <property type="component" value="Unassembled WGS sequence"/>
</dbReference>